<comment type="caution">
    <text evidence="2">The sequence shown here is derived from an EMBL/GenBank/DDBJ whole genome shotgun (WGS) entry which is preliminary data.</text>
</comment>
<feature type="compositionally biased region" description="Basic and acidic residues" evidence="1">
    <location>
        <begin position="62"/>
        <end position="73"/>
    </location>
</feature>
<dbReference type="EMBL" id="JAGIOC010000001">
    <property type="protein sequence ID" value="MBP2407578.1"/>
    <property type="molecule type" value="Genomic_DNA"/>
</dbReference>
<feature type="region of interest" description="Disordered" evidence="1">
    <location>
        <begin position="62"/>
        <end position="105"/>
    </location>
</feature>
<evidence type="ECO:0008006" key="4">
    <source>
        <dbReference type="Google" id="ProtNLM"/>
    </source>
</evidence>
<gene>
    <name evidence="2" type="ORF">JOF44_000481</name>
</gene>
<keyword evidence="3" id="KW-1185">Reference proteome</keyword>
<name>A0ABS4YI54_9MICO</name>
<dbReference type="InterPro" id="IPR021527">
    <property type="entry name" value="DUF2795"/>
</dbReference>
<evidence type="ECO:0000313" key="2">
    <source>
        <dbReference type="EMBL" id="MBP2407578.1"/>
    </source>
</evidence>
<evidence type="ECO:0000313" key="3">
    <source>
        <dbReference type="Proteomes" id="UP000698222"/>
    </source>
</evidence>
<evidence type="ECO:0000256" key="1">
    <source>
        <dbReference type="SAM" id="MobiDB-lite"/>
    </source>
</evidence>
<proteinExistence type="predicted"/>
<dbReference type="Pfam" id="PF11387">
    <property type="entry name" value="DUF2795"/>
    <property type="match status" value="1"/>
</dbReference>
<dbReference type="RefSeq" id="WP_209886948.1">
    <property type="nucleotide sequence ID" value="NZ_BAAAJV010000011.1"/>
</dbReference>
<sequence length="105" mass="11462">MALTDPQQARTWLDGIDFPADKQQLVAHAEQNDAPQDVVRALRAMPPVEYGSIGEVLSSVTVRDDQSDAEKASQAHHHAHSGLAEQERETPINPIVDELGENRGS</sequence>
<dbReference type="Proteomes" id="UP000698222">
    <property type="component" value="Unassembled WGS sequence"/>
</dbReference>
<reference evidence="2 3" key="1">
    <citation type="submission" date="2021-03" db="EMBL/GenBank/DDBJ databases">
        <title>Sequencing the genomes of 1000 actinobacteria strains.</title>
        <authorList>
            <person name="Klenk H.-P."/>
        </authorList>
    </citation>
    <scope>NUCLEOTIDE SEQUENCE [LARGE SCALE GENOMIC DNA]</scope>
    <source>
        <strain evidence="2 3">DSM 14564</strain>
    </source>
</reference>
<organism evidence="2 3">
    <name type="scientific">Brachybacterium fresconis</name>
    <dbReference type="NCBI Taxonomy" id="173363"/>
    <lineage>
        <taxon>Bacteria</taxon>
        <taxon>Bacillati</taxon>
        <taxon>Actinomycetota</taxon>
        <taxon>Actinomycetes</taxon>
        <taxon>Micrococcales</taxon>
        <taxon>Dermabacteraceae</taxon>
        <taxon>Brachybacterium</taxon>
    </lineage>
</organism>
<protein>
    <recommendedName>
        <fullName evidence="4">DUF2795 domain-containing protein</fullName>
    </recommendedName>
</protein>
<accession>A0ABS4YI54</accession>